<accession>A0A7H0VCK4</accession>
<keyword evidence="14" id="KW-1185">Reference proteome</keyword>
<feature type="coiled-coil region" evidence="10">
    <location>
        <begin position="253"/>
        <end position="280"/>
    </location>
</feature>
<feature type="signal peptide" evidence="11">
    <location>
        <begin position="1"/>
        <end position="23"/>
    </location>
</feature>
<evidence type="ECO:0000259" key="12">
    <source>
        <dbReference type="PROSITE" id="PS51123"/>
    </source>
</evidence>
<evidence type="ECO:0000256" key="8">
    <source>
        <dbReference type="ARBA" id="ARBA00023136"/>
    </source>
</evidence>
<evidence type="ECO:0000256" key="1">
    <source>
        <dbReference type="ARBA" id="ARBA00004571"/>
    </source>
</evidence>
<reference evidence="13 14" key="1">
    <citation type="submission" date="2020-08" db="EMBL/GenBank/DDBJ databases">
        <title>Croceimicrobium hydrocarbonivorans gen. nov., sp. nov., a novel marine bacterium isolated from a bacterial consortium that degrades polyethylene terephthalate.</title>
        <authorList>
            <person name="Liu R."/>
        </authorList>
    </citation>
    <scope>NUCLEOTIDE SEQUENCE [LARGE SCALE GENOMIC DNA]</scope>
    <source>
        <strain evidence="13 14">A20-9</strain>
    </source>
</reference>
<dbReference type="EMBL" id="CP060139">
    <property type="protein sequence ID" value="QNR23452.1"/>
    <property type="molecule type" value="Genomic_DNA"/>
</dbReference>
<dbReference type="GO" id="GO:0006811">
    <property type="term" value="P:monoatomic ion transport"/>
    <property type="evidence" value="ECO:0007669"/>
    <property type="project" value="UniProtKB-KW"/>
</dbReference>
<evidence type="ECO:0000256" key="11">
    <source>
        <dbReference type="SAM" id="SignalP"/>
    </source>
</evidence>
<dbReference type="KEGG" id="chyd:H4K34_13845"/>
<dbReference type="GO" id="GO:0009279">
    <property type="term" value="C:cell outer membrane"/>
    <property type="evidence" value="ECO:0007669"/>
    <property type="project" value="UniProtKB-SubCell"/>
</dbReference>
<name>A0A7H0VCK4_9FLAO</name>
<keyword evidence="4" id="KW-0812">Transmembrane</keyword>
<dbReference type="SUPFAM" id="SSF103088">
    <property type="entry name" value="OmpA-like"/>
    <property type="match status" value="1"/>
</dbReference>
<dbReference type="InterPro" id="IPR027385">
    <property type="entry name" value="Beta-barrel_OMP"/>
</dbReference>
<dbReference type="AlphaFoldDB" id="A0A7H0VCK4"/>
<dbReference type="InterPro" id="IPR036737">
    <property type="entry name" value="OmpA-like_sf"/>
</dbReference>
<dbReference type="PROSITE" id="PS51123">
    <property type="entry name" value="OMPA_2"/>
    <property type="match status" value="1"/>
</dbReference>
<organism evidence="13 14">
    <name type="scientific">Croceimicrobium hydrocarbonivorans</name>
    <dbReference type="NCBI Taxonomy" id="2761580"/>
    <lineage>
        <taxon>Bacteria</taxon>
        <taxon>Pseudomonadati</taxon>
        <taxon>Bacteroidota</taxon>
        <taxon>Flavobacteriia</taxon>
        <taxon>Flavobacteriales</taxon>
        <taxon>Owenweeksiaceae</taxon>
        <taxon>Croceimicrobium</taxon>
    </lineage>
</organism>
<dbReference type="Proteomes" id="UP000516305">
    <property type="component" value="Chromosome"/>
</dbReference>
<dbReference type="GO" id="GO:0046930">
    <property type="term" value="C:pore complex"/>
    <property type="evidence" value="ECO:0007669"/>
    <property type="project" value="UniProtKB-KW"/>
</dbReference>
<keyword evidence="7" id="KW-0626">Porin</keyword>
<keyword evidence="2" id="KW-0813">Transport</keyword>
<sequence length="397" mass="44319">MKTIKFISLSLLCLSLQSTVAQSTNEASRWSLGARINHLYDIGAYRFDTELSRDMRGLNGSFTQFDIGYSFYAERMFNPLFGLQLGYHGGSMTGANQVEYYENSFNEAQLNLILMLSNFSSSFAQSPWNVYGKFGLANGRFESTQYLQSDQVEDNSFADNYWKYQGGLGLQYELNRAWRLELDFSLNSVLNDGFDGYNSASGSDVYWATALGVAYSFGPKAQKAEFQKPIFSALACDGPPQTKVTIANDSLKWEEQAAQMAALQADLERTQAELESLKQAQAQPKPSSTKPETESLSVYFGFDQSYLSSTAKKAIFEQVRGLRNIEGTRFVLTAYADATGPESYNVSLKQARAHAVRDFLLTLGFSAAQIQIGLAKNQSPEELGNSFLNRRVDVEWE</sequence>
<evidence type="ECO:0000256" key="4">
    <source>
        <dbReference type="ARBA" id="ARBA00022692"/>
    </source>
</evidence>
<gene>
    <name evidence="13" type="ORF">H4K34_13845</name>
</gene>
<evidence type="ECO:0000256" key="2">
    <source>
        <dbReference type="ARBA" id="ARBA00022448"/>
    </source>
</evidence>
<evidence type="ECO:0000313" key="14">
    <source>
        <dbReference type="Proteomes" id="UP000516305"/>
    </source>
</evidence>
<dbReference type="SUPFAM" id="SSF56925">
    <property type="entry name" value="OMPA-like"/>
    <property type="match status" value="1"/>
</dbReference>
<dbReference type="InterPro" id="IPR011250">
    <property type="entry name" value="OMP/PagP_B-barrel"/>
</dbReference>
<dbReference type="Gene3D" id="2.40.160.20">
    <property type="match status" value="1"/>
</dbReference>
<dbReference type="CDD" id="cd07185">
    <property type="entry name" value="OmpA_C-like"/>
    <property type="match status" value="1"/>
</dbReference>
<keyword evidence="6" id="KW-0406">Ion transport</keyword>
<dbReference type="RefSeq" id="WP_210757983.1">
    <property type="nucleotide sequence ID" value="NZ_CP060139.1"/>
</dbReference>
<dbReference type="InterPro" id="IPR006664">
    <property type="entry name" value="OMP_bac"/>
</dbReference>
<evidence type="ECO:0000256" key="6">
    <source>
        <dbReference type="ARBA" id="ARBA00023065"/>
    </source>
</evidence>
<protein>
    <submittedName>
        <fullName evidence="13">OmpA family protein</fullName>
    </submittedName>
</protein>
<dbReference type="PRINTS" id="PR01021">
    <property type="entry name" value="OMPADOMAIN"/>
</dbReference>
<proteinExistence type="predicted"/>
<evidence type="ECO:0000256" key="7">
    <source>
        <dbReference type="ARBA" id="ARBA00023114"/>
    </source>
</evidence>
<dbReference type="InterPro" id="IPR006665">
    <property type="entry name" value="OmpA-like"/>
</dbReference>
<keyword evidence="8 9" id="KW-0472">Membrane</keyword>
<feature type="chain" id="PRO_5028998324" evidence="11">
    <location>
        <begin position="24"/>
        <end position="397"/>
    </location>
</feature>
<keyword evidence="3" id="KW-1134">Transmembrane beta strand</keyword>
<dbReference type="Gene3D" id="3.30.1330.60">
    <property type="entry name" value="OmpA-like domain"/>
    <property type="match status" value="1"/>
</dbReference>
<feature type="domain" description="OmpA-like" evidence="12">
    <location>
        <begin position="287"/>
        <end position="397"/>
    </location>
</feature>
<dbReference type="GO" id="GO:0015288">
    <property type="term" value="F:porin activity"/>
    <property type="evidence" value="ECO:0007669"/>
    <property type="project" value="UniProtKB-KW"/>
</dbReference>
<dbReference type="Pfam" id="PF13505">
    <property type="entry name" value="OMP_b-brl"/>
    <property type="match status" value="1"/>
</dbReference>
<keyword evidence="5 11" id="KW-0732">Signal</keyword>
<comment type="subcellular location">
    <subcellularLocation>
        <location evidence="1">Cell outer membrane</location>
        <topology evidence="1">Multi-pass membrane protein</topology>
    </subcellularLocation>
</comment>
<keyword evidence="10" id="KW-0175">Coiled coil</keyword>
<evidence type="ECO:0000256" key="3">
    <source>
        <dbReference type="ARBA" id="ARBA00022452"/>
    </source>
</evidence>
<dbReference type="Pfam" id="PF00691">
    <property type="entry name" value="OmpA"/>
    <property type="match status" value="1"/>
</dbReference>
<evidence type="ECO:0000256" key="9">
    <source>
        <dbReference type="PROSITE-ProRule" id="PRU00473"/>
    </source>
</evidence>
<evidence type="ECO:0000256" key="10">
    <source>
        <dbReference type="SAM" id="Coils"/>
    </source>
</evidence>
<evidence type="ECO:0000313" key="13">
    <source>
        <dbReference type="EMBL" id="QNR23452.1"/>
    </source>
</evidence>
<evidence type="ECO:0000256" key="5">
    <source>
        <dbReference type="ARBA" id="ARBA00022729"/>
    </source>
</evidence>